<evidence type="ECO:0000256" key="1">
    <source>
        <dbReference type="SAM" id="SignalP"/>
    </source>
</evidence>
<name>T1IRM7_STRMM</name>
<reference evidence="2" key="2">
    <citation type="submission" date="2015-02" db="UniProtKB">
        <authorList>
            <consortium name="EnsemblMetazoa"/>
        </authorList>
    </citation>
    <scope>IDENTIFICATION</scope>
</reference>
<evidence type="ECO:0000313" key="2">
    <source>
        <dbReference type="EnsemblMetazoa" id="SMAR003725-PA"/>
    </source>
</evidence>
<dbReference type="EnsemblMetazoa" id="SMAR003725-RA">
    <property type="protein sequence ID" value="SMAR003725-PA"/>
    <property type="gene ID" value="SMAR003725"/>
</dbReference>
<feature type="chain" id="PRO_5004578742" evidence="1">
    <location>
        <begin position="20"/>
        <end position="126"/>
    </location>
</feature>
<keyword evidence="3" id="KW-1185">Reference proteome</keyword>
<feature type="signal peptide" evidence="1">
    <location>
        <begin position="1"/>
        <end position="19"/>
    </location>
</feature>
<accession>T1IRM7</accession>
<dbReference type="AlphaFoldDB" id="T1IRM7"/>
<protein>
    <submittedName>
        <fullName evidence="2">Uncharacterized protein</fullName>
    </submittedName>
</protein>
<evidence type="ECO:0000313" key="3">
    <source>
        <dbReference type="Proteomes" id="UP000014500"/>
    </source>
</evidence>
<reference evidence="3" key="1">
    <citation type="submission" date="2011-05" db="EMBL/GenBank/DDBJ databases">
        <authorList>
            <person name="Richards S.R."/>
            <person name="Qu J."/>
            <person name="Jiang H."/>
            <person name="Jhangiani S.N."/>
            <person name="Agravi P."/>
            <person name="Goodspeed R."/>
            <person name="Gross S."/>
            <person name="Mandapat C."/>
            <person name="Jackson L."/>
            <person name="Mathew T."/>
            <person name="Pu L."/>
            <person name="Thornton R."/>
            <person name="Saada N."/>
            <person name="Wilczek-Boney K.B."/>
            <person name="Lee S."/>
            <person name="Kovar C."/>
            <person name="Wu Y."/>
            <person name="Scherer S.E."/>
            <person name="Worley K.C."/>
            <person name="Muzny D.M."/>
            <person name="Gibbs R."/>
        </authorList>
    </citation>
    <scope>NUCLEOTIDE SEQUENCE</scope>
    <source>
        <strain evidence="3">Brora</strain>
    </source>
</reference>
<dbReference type="HOGENOM" id="CLU_145023_0_0_1"/>
<sequence>MMKFTLLIVIVLLPVAANCQHTREDCNGGLGVYETHKDSFKLTEEDRLNVESCLEKLRDKIDHNFGFFGCRSHKVSRCLCVVDSSYVFHWWQNFREAQDNLYKDTNGFNARNAYRHEGALYLFYKC</sequence>
<keyword evidence="1" id="KW-0732">Signal</keyword>
<proteinExistence type="predicted"/>
<dbReference type="Proteomes" id="UP000014500">
    <property type="component" value="Unassembled WGS sequence"/>
</dbReference>
<organism evidence="2 3">
    <name type="scientific">Strigamia maritima</name>
    <name type="common">European centipede</name>
    <name type="synonym">Geophilus maritimus</name>
    <dbReference type="NCBI Taxonomy" id="126957"/>
    <lineage>
        <taxon>Eukaryota</taxon>
        <taxon>Metazoa</taxon>
        <taxon>Ecdysozoa</taxon>
        <taxon>Arthropoda</taxon>
        <taxon>Myriapoda</taxon>
        <taxon>Chilopoda</taxon>
        <taxon>Pleurostigmophora</taxon>
        <taxon>Geophilomorpha</taxon>
        <taxon>Linotaeniidae</taxon>
        <taxon>Strigamia</taxon>
    </lineage>
</organism>
<dbReference type="EMBL" id="JH431372">
    <property type="status" value="NOT_ANNOTATED_CDS"/>
    <property type="molecule type" value="Genomic_DNA"/>
</dbReference>